<proteinExistence type="predicted"/>
<reference evidence="2" key="2">
    <citation type="submission" date="2021-11" db="EMBL/GenBank/DDBJ databases">
        <title>Genome sequence of Xylella taiwanensis PLS432.</title>
        <authorList>
            <person name="Weng L.-W."/>
            <person name="Su C.-C."/>
            <person name="Tsai C.-W."/>
            <person name="Kuo C.-H."/>
        </authorList>
    </citation>
    <scope>NUCLEOTIDE SEQUENCE</scope>
    <source>
        <strain evidence="2">PLS432</strain>
    </source>
</reference>
<evidence type="ECO:0000313" key="2">
    <source>
        <dbReference type="EMBL" id="MCD8473771.1"/>
    </source>
</evidence>
<dbReference type="Gene3D" id="3.40.830.10">
    <property type="entry name" value="LigB-like"/>
    <property type="match status" value="1"/>
</dbReference>
<comment type="caution">
    <text evidence="1">The sequence shown here is derived from an EMBL/GenBank/DDBJ whole genome shotgun (WGS) entry which is preliminary data.</text>
</comment>
<accession>Z9JM33</accession>
<gene>
    <name evidence="1" type="ORF">AF72_01185</name>
    <name evidence="2" type="ORF">LPH55_09965</name>
</gene>
<dbReference type="Proteomes" id="UP000020406">
    <property type="component" value="Unassembled WGS sequence"/>
</dbReference>
<reference evidence="1 3" key="1">
    <citation type="journal article" date="2014" name="Genome Announc.">
        <title>Draft Genome Sequence of Xylella fastidiosa Pear Leaf Scorch Strain in Taiwan.</title>
        <authorList>
            <person name="Su C.C."/>
            <person name="Deng W.L."/>
            <person name="Jan F.J."/>
            <person name="Chang C.J."/>
            <person name="Huang H."/>
            <person name="Chen J."/>
        </authorList>
    </citation>
    <scope>NUCLEOTIDE SEQUENCE [LARGE SCALE GENOMIC DNA]</scope>
    <source>
        <strain evidence="1 3">PLS229</strain>
    </source>
</reference>
<dbReference type="STRING" id="1444770.AF72_01185"/>
<dbReference type="SUPFAM" id="SSF53213">
    <property type="entry name" value="LigB-like"/>
    <property type="match status" value="1"/>
</dbReference>
<organism evidence="1 3">
    <name type="scientific">Xylella taiwanensis</name>
    <dbReference type="NCBI Taxonomy" id="1444770"/>
    <lineage>
        <taxon>Bacteria</taxon>
        <taxon>Pseudomonadati</taxon>
        <taxon>Pseudomonadota</taxon>
        <taxon>Gammaproteobacteria</taxon>
        <taxon>Lysobacterales</taxon>
        <taxon>Lysobacteraceae</taxon>
        <taxon>Xylella</taxon>
    </lineage>
</organism>
<keyword evidence="4" id="KW-1185">Reference proteome</keyword>
<dbReference type="AlphaFoldDB" id="Z9JM33"/>
<protein>
    <submittedName>
        <fullName evidence="1">Uncharacterized protein</fullName>
    </submittedName>
</protein>
<dbReference type="eggNOG" id="COG3384">
    <property type="taxonomic scope" value="Bacteria"/>
</dbReference>
<evidence type="ECO:0000313" key="4">
    <source>
        <dbReference type="Proteomes" id="UP001430701"/>
    </source>
</evidence>
<dbReference type="PATRIC" id="fig|1444770.3.peg.282"/>
<dbReference type="Proteomes" id="UP001430701">
    <property type="component" value="Unassembled WGS sequence"/>
</dbReference>
<dbReference type="EMBL" id="JDSQ01000002">
    <property type="protein sequence ID" value="EWS79229.1"/>
    <property type="molecule type" value="Genomic_DNA"/>
</dbReference>
<evidence type="ECO:0000313" key="1">
    <source>
        <dbReference type="EMBL" id="EWS79229.1"/>
    </source>
</evidence>
<dbReference type="RefSeq" id="WP_051482237.1">
    <property type="nucleotide sequence ID" value="NZ_CP053627.1"/>
</dbReference>
<name>Z9JM33_9GAMM</name>
<dbReference type="EMBL" id="JAJPPU010000002">
    <property type="protein sequence ID" value="MCD8473771.1"/>
    <property type="molecule type" value="Genomic_DNA"/>
</dbReference>
<sequence>MVAAARWLVLYEMEYRASGSPALFGQVLRMLEHVCLHPYLNESRGLDYGVWKSLLLLYLVVDISVMWLSI</sequence>
<dbReference type="GeneID" id="93922839"/>
<evidence type="ECO:0000313" key="3">
    <source>
        <dbReference type="Proteomes" id="UP000020406"/>
    </source>
</evidence>